<dbReference type="Proteomes" id="UP000033679">
    <property type="component" value="Unassembled WGS sequence"/>
</dbReference>
<dbReference type="AlphaFoldDB" id="A0A837FG52"/>
<gene>
    <name evidence="1" type="ORF">SS59_05155</name>
</gene>
<evidence type="ECO:0000313" key="2">
    <source>
        <dbReference type="Proteomes" id="UP000033679"/>
    </source>
</evidence>
<proteinExistence type="predicted"/>
<accession>A0A837FG52</accession>
<comment type="caution">
    <text evidence="1">The sequence shown here is derived from an EMBL/GenBank/DDBJ whole genome shotgun (WGS) entry which is preliminary data.</text>
</comment>
<evidence type="ECO:0000313" key="1">
    <source>
        <dbReference type="EMBL" id="KJM69526.1"/>
    </source>
</evidence>
<name>A0A837FG52_9ENTR</name>
<dbReference type="RefSeq" id="WP_045345809.1">
    <property type="nucleotide sequence ID" value="NZ_JAYXUI010000002.1"/>
</dbReference>
<reference evidence="1 2" key="1">
    <citation type="submission" date="2015-03" db="EMBL/GenBank/DDBJ databases">
        <authorList>
            <person name="McCorrison J."/>
            <person name="Sanka R."/>
            <person name="Adams M."/>
            <person name="Brinkac L."/>
            <person name="Nierman W."/>
            <person name="Sutton G."/>
            <person name="Nelson K."/>
            <person name="Kiedrowski L."/>
            <person name="Guerrero D."/>
            <person name="Bonomo R."/>
        </authorList>
    </citation>
    <scope>NUCLEOTIDE SEQUENCE [LARGE SCALE GENOMIC DNA]</scope>
    <source>
        <strain evidence="1 2">39373</strain>
    </source>
</reference>
<sequence length="471" mass="53283">MFRNQYAISDSSLRGNITPDMEWHGMSVHLGEGSEVCANDNCLIIGKIVNSCDPGMTPRDIVDAVSSCDSLESVFAFTDGMAGRYIIAFIINSDVYMLTDACGFKRALFMMHNGAKLITSSENYAAHIFGFNTVINENIKEMMRDEAYRRKESPWFGVTSIDERFRYLIPNHYLSIRDFSLHRMPSPRIGGNAIAISSSMLKNTISALSERYKLMQPITAGIDSRILLAASESVKDSIDYYVFGEENSNHEDVYIPKELSKIVGVNFNAINPPSAPNEFKNEIKKTVLGGRDLPKIDNIYYHYKNSHFEKVNINGNGAEIFRSYYGTSIFGFSAKSLSILSGTKKWPILERKINDWLTLTGAKRYSQDNNISITDLFYWEQRMAIWGSMFPLEQDIAMDEVSPFSNRKLIFTMLSEPSIKRRSPDFKSATLLIEYLDSRLNKVPVNPKSSSTILDLVKAHTITQLLVKKII</sequence>
<protein>
    <recommendedName>
        <fullName evidence="3">Glutamine amidotransferase type-2 domain-containing protein</fullName>
    </recommendedName>
</protein>
<evidence type="ECO:0008006" key="3">
    <source>
        <dbReference type="Google" id="ProtNLM"/>
    </source>
</evidence>
<organism evidence="1 2">
    <name type="scientific">Enterobacter hormaechei subsp. xiangfangensis</name>
    <dbReference type="NCBI Taxonomy" id="1296536"/>
    <lineage>
        <taxon>Bacteria</taxon>
        <taxon>Pseudomonadati</taxon>
        <taxon>Pseudomonadota</taxon>
        <taxon>Gammaproteobacteria</taxon>
        <taxon>Enterobacterales</taxon>
        <taxon>Enterobacteriaceae</taxon>
        <taxon>Enterobacter</taxon>
        <taxon>Enterobacter cloacae complex</taxon>
    </lineage>
</organism>
<dbReference type="EMBL" id="JZYN01000005">
    <property type="protein sequence ID" value="KJM69526.1"/>
    <property type="molecule type" value="Genomic_DNA"/>
</dbReference>